<evidence type="ECO:0000259" key="1">
    <source>
        <dbReference type="SMART" id="SM00903"/>
    </source>
</evidence>
<dbReference type="InterPro" id="IPR012349">
    <property type="entry name" value="Split_barrel_FMN-bd"/>
</dbReference>
<sequence>MTIHSEHPFVPPDRDKDAFRRLRGRLPAPVTVVATGSGRDRAGLTVSAIVLVDGDPARFEAFVDPDATLGESVEVGSRVAVSVLRAGDAYLAEVFAGLAPAPGGMFTVGEWVQSSWGPRLDGRSWWGATVDGVTETGWSLRLSGVVDEVGVESSTGVAHARGRFHDLD</sequence>
<dbReference type="SMART" id="SM00903">
    <property type="entry name" value="Flavin_Reduct"/>
    <property type="match status" value="1"/>
</dbReference>
<accession>A0A8I0EST8</accession>
<dbReference type="GO" id="GO:0010181">
    <property type="term" value="F:FMN binding"/>
    <property type="evidence" value="ECO:0007669"/>
    <property type="project" value="InterPro"/>
</dbReference>
<name>A0A8I0EST8_9ACTN</name>
<gene>
    <name evidence="2" type="ORF">IBG24_01060</name>
</gene>
<proteinExistence type="predicted"/>
<dbReference type="SUPFAM" id="SSF50475">
    <property type="entry name" value="FMN-binding split barrel"/>
    <property type="match status" value="1"/>
</dbReference>
<dbReference type="GO" id="GO:0016646">
    <property type="term" value="F:oxidoreductase activity, acting on the CH-NH group of donors, NAD or NADP as acceptor"/>
    <property type="evidence" value="ECO:0007669"/>
    <property type="project" value="UniProtKB-ARBA"/>
</dbReference>
<dbReference type="InterPro" id="IPR002563">
    <property type="entry name" value="Flavin_Rdtase-like_dom"/>
</dbReference>
<reference evidence="2" key="1">
    <citation type="submission" date="2020-09" db="EMBL/GenBank/DDBJ databases">
        <title>Novel species in genus Aeromicrobium.</title>
        <authorList>
            <person name="Zhang G."/>
        </authorList>
    </citation>
    <scope>NUCLEOTIDE SEQUENCE</scope>
    <source>
        <strain evidence="2">Zg-636</strain>
    </source>
</reference>
<dbReference type="AlphaFoldDB" id="A0A8I0EST8"/>
<dbReference type="RefSeq" id="WP_187768337.1">
    <property type="nucleotide sequence ID" value="NZ_JACTVM010000001.1"/>
</dbReference>
<dbReference type="Pfam" id="PF01613">
    <property type="entry name" value="Flavin_Reduct"/>
    <property type="match status" value="1"/>
</dbReference>
<dbReference type="Proteomes" id="UP000620591">
    <property type="component" value="Unassembled WGS sequence"/>
</dbReference>
<dbReference type="Gene3D" id="2.30.110.10">
    <property type="entry name" value="Electron Transport, Fmn-binding Protein, Chain A"/>
    <property type="match status" value="1"/>
</dbReference>
<feature type="domain" description="Flavin reductase like" evidence="1">
    <location>
        <begin position="23"/>
        <end position="166"/>
    </location>
</feature>
<evidence type="ECO:0000313" key="3">
    <source>
        <dbReference type="Proteomes" id="UP000620591"/>
    </source>
</evidence>
<protein>
    <submittedName>
        <fullName evidence="2">Flavin reductase</fullName>
    </submittedName>
</protein>
<evidence type="ECO:0000313" key="2">
    <source>
        <dbReference type="EMBL" id="MBC9224899.1"/>
    </source>
</evidence>
<comment type="caution">
    <text evidence="2">The sequence shown here is derived from an EMBL/GenBank/DDBJ whole genome shotgun (WGS) entry which is preliminary data.</text>
</comment>
<dbReference type="EMBL" id="JACTVM010000001">
    <property type="protein sequence ID" value="MBC9224899.1"/>
    <property type="molecule type" value="Genomic_DNA"/>
</dbReference>
<organism evidence="2 3">
    <name type="scientific">Aeromicrobium senzhongii</name>
    <dbReference type="NCBI Taxonomy" id="2663859"/>
    <lineage>
        <taxon>Bacteria</taxon>
        <taxon>Bacillati</taxon>
        <taxon>Actinomycetota</taxon>
        <taxon>Actinomycetes</taxon>
        <taxon>Propionibacteriales</taxon>
        <taxon>Nocardioidaceae</taxon>
        <taxon>Aeromicrobium</taxon>
    </lineage>
</organism>